<dbReference type="EMBL" id="JPOS01000079">
    <property type="protein sequence ID" value="KGE86324.1"/>
    <property type="molecule type" value="Genomic_DNA"/>
</dbReference>
<name>A0A098S1X5_9BACT</name>
<dbReference type="OrthoDB" id="978531at2"/>
<evidence type="ECO:0000256" key="1">
    <source>
        <dbReference type="SAM" id="SignalP"/>
    </source>
</evidence>
<feature type="signal peptide" evidence="1">
    <location>
        <begin position="1"/>
        <end position="23"/>
    </location>
</feature>
<keyword evidence="3" id="KW-1185">Reference proteome</keyword>
<keyword evidence="1" id="KW-0732">Signal</keyword>
<protein>
    <recommendedName>
        <fullName evidence="4">Lipoprotein</fullName>
    </recommendedName>
</protein>
<comment type="caution">
    <text evidence="2">The sequence shown here is derived from an EMBL/GenBank/DDBJ whole genome shotgun (WGS) entry which is preliminary data.</text>
</comment>
<dbReference type="AlphaFoldDB" id="A0A098S1X5"/>
<accession>A0A098S1X5</accession>
<evidence type="ECO:0008006" key="4">
    <source>
        <dbReference type="Google" id="ProtNLM"/>
    </source>
</evidence>
<evidence type="ECO:0000313" key="3">
    <source>
        <dbReference type="Proteomes" id="UP000029736"/>
    </source>
</evidence>
<organism evidence="2 3">
    <name type="scientific">Phaeodactylibacter xiamenensis</name>
    <dbReference type="NCBI Taxonomy" id="1524460"/>
    <lineage>
        <taxon>Bacteria</taxon>
        <taxon>Pseudomonadati</taxon>
        <taxon>Bacteroidota</taxon>
        <taxon>Saprospiria</taxon>
        <taxon>Saprospirales</taxon>
        <taxon>Haliscomenobacteraceae</taxon>
        <taxon>Phaeodactylibacter</taxon>
    </lineage>
</organism>
<dbReference type="RefSeq" id="WP_044225009.1">
    <property type="nucleotide sequence ID" value="NZ_JBKAGJ010000010.1"/>
</dbReference>
<reference evidence="2 3" key="1">
    <citation type="journal article" date="2014" name="Int. J. Syst. Evol. Microbiol.">
        <title>Phaeodactylibacter xiamenensis gen. nov., sp. nov., a member of the family Saprospiraceae isolated from the marine alga Phaeodactylum tricornutum.</title>
        <authorList>
            <person name="Chen Z.Jr."/>
            <person name="Lei X."/>
            <person name="Lai Q."/>
            <person name="Li Y."/>
            <person name="Zhang B."/>
            <person name="Zhang J."/>
            <person name="Zhang H."/>
            <person name="Yang L."/>
            <person name="Zheng W."/>
            <person name="Tian Y."/>
            <person name="Yu Z."/>
            <person name="Xu H.Jr."/>
            <person name="Zheng T."/>
        </authorList>
    </citation>
    <scope>NUCLEOTIDE SEQUENCE [LARGE SCALE GENOMIC DNA]</scope>
    <source>
        <strain evidence="2 3">KD52</strain>
    </source>
</reference>
<gene>
    <name evidence="2" type="ORF">IX84_21205</name>
</gene>
<evidence type="ECO:0000313" key="2">
    <source>
        <dbReference type="EMBL" id="KGE86324.1"/>
    </source>
</evidence>
<feature type="chain" id="PRO_5001947726" description="Lipoprotein" evidence="1">
    <location>
        <begin position="24"/>
        <end position="291"/>
    </location>
</feature>
<dbReference type="PROSITE" id="PS51257">
    <property type="entry name" value="PROKAR_LIPOPROTEIN"/>
    <property type="match status" value="1"/>
</dbReference>
<dbReference type="Proteomes" id="UP000029736">
    <property type="component" value="Unassembled WGS sequence"/>
</dbReference>
<proteinExistence type="predicted"/>
<sequence length="291" mass="32900">MKQLFYFLALAIAAMLASCSSNEEELWIEANGSGRYESTMDLSGIYPFILMGLNSEPEEEGEEKDPFTKMMEGLLQSESVDTLIRFSDMVARELEKEGKNLDMLLDSLESVDINEAGITEAEKEANLKLFREMTNIQLRMQVKKSESLFKITTINTFDDIAEFKQGGNFMETMMGMDDYAAMGGQSEMMEDVLGAQTQFALSGKTLNVSRRGQDMSDMSEEDKQQLQMVEGMLGDEPYRLTIHFPGKVKKKLNSKYATRVDKETVVIEIPQEDLKNPDMKLDLGIKFKGLK</sequence>